<protein>
    <submittedName>
        <fullName evidence="1">Uncharacterized protein</fullName>
    </submittedName>
</protein>
<comment type="caution">
    <text evidence="1">The sequence shown here is derived from an EMBL/GenBank/DDBJ whole genome shotgun (WGS) entry which is preliminary data.</text>
</comment>
<accession>A0A978VG15</accession>
<reference evidence="1" key="1">
    <citation type="journal article" date="2021" name="Front. Plant Sci.">
        <title>Chromosome-Scale Genome Assembly for Chinese Sour Jujube and Insights Into Its Genome Evolution and Domestication Signature.</title>
        <authorList>
            <person name="Shen L.-Y."/>
            <person name="Luo H."/>
            <person name="Wang X.-L."/>
            <person name="Wang X.-M."/>
            <person name="Qiu X.-J."/>
            <person name="Liu H."/>
            <person name="Zhou S.-S."/>
            <person name="Jia K.-H."/>
            <person name="Nie S."/>
            <person name="Bao Y.-T."/>
            <person name="Zhang R.-G."/>
            <person name="Yun Q.-Z."/>
            <person name="Chai Y.-H."/>
            <person name="Lu J.-Y."/>
            <person name="Li Y."/>
            <person name="Zhao S.-W."/>
            <person name="Mao J.-F."/>
            <person name="Jia S.-G."/>
            <person name="Mao Y.-M."/>
        </authorList>
    </citation>
    <scope>NUCLEOTIDE SEQUENCE</scope>
    <source>
        <strain evidence="1">AT0</strain>
        <tissue evidence="1">Leaf</tissue>
    </source>
</reference>
<proteinExistence type="predicted"/>
<sequence>MELTGPAGLVNSNGNLLQTFGSNDGSNRLRLEVCGCAAISRTVQVLELATDSELFELENVLFGPRGWHLEAIIEKCLVKNTELLQADWNLLSQRKVRGGVVNRVYQFAGLVLQKKTEGESVIEGPFYLFIFILLFPHGVDPMLD</sequence>
<name>A0A978VG15_ZIZJJ</name>
<organism evidence="1 2">
    <name type="scientific">Ziziphus jujuba var. spinosa</name>
    <dbReference type="NCBI Taxonomy" id="714518"/>
    <lineage>
        <taxon>Eukaryota</taxon>
        <taxon>Viridiplantae</taxon>
        <taxon>Streptophyta</taxon>
        <taxon>Embryophyta</taxon>
        <taxon>Tracheophyta</taxon>
        <taxon>Spermatophyta</taxon>
        <taxon>Magnoliopsida</taxon>
        <taxon>eudicotyledons</taxon>
        <taxon>Gunneridae</taxon>
        <taxon>Pentapetalae</taxon>
        <taxon>rosids</taxon>
        <taxon>fabids</taxon>
        <taxon>Rosales</taxon>
        <taxon>Rhamnaceae</taxon>
        <taxon>Paliureae</taxon>
        <taxon>Ziziphus</taxon>
    </lineage>
</organism>
<dbReference type="Proteomes" id="UP000813462">
    <property type="component" value="Unassembled WGS sequence"/>
</dbReference>
<dbReference type="AlphaFoldDB" id="A0A978VG15"/>
<gene>
    <name evidence="1" type="ORF">FEM48_Zijuj05G0170300</name>
</gene>
<evidence type="ECO:0000313" key="1">
    <source>
        <dbReference type="EMBL" id="KAH7529304.1"/>
    </source>
</evidence>
<dbReference type="EMBL" id="JAEACU010000005">
    <property type="protein sequence ID" value="KAH7529304.1"/>
    <property type="molecule type" value="Genomic_DNA"/>
</dbReference>
<evidence type="ECO:0000313" key="2">
    <source>
        <dbReference type="Proteomes" id="UP000813462"/>
    </source>
</evidence>